<dbReference type="Proteomes" id="UP000824162">
    <property type="component" value="Unassembled WGS sequence"/>
</dbReference>
<dbReference type="PROSITE" id="PS51371">
    <property type="entry name" value="CBS"/>
    <property type="match status" value="2"/>
</dbReference>
<dbReference type="GO" id="GO:0015095">
    <property type="term" value="F:magnesium ion transmembrane transporter activity"/>
    <property type="evidence" value="ECO:0007669"/>
    <property type="project" value="UniProtKB-UniRule"/>
</dbReference>
<dbReference type="InterPro" id="IPR000644">
    <property type="entry name" value="CBS_dom"/>
</dbReference>
<feature type="transmembrane region" description="Helical" evidence="9">
    <location>
        <begin position="362"/>
        <end position="384"/>
    </location>
</feature>
<name>A0A9D1PQC8_9FIRM</name>
<dbReference type="Gene3D" id="3.10.580.10">
    <property type="entry name" value="CBS-domain"/>
    <property type="match status" value="1"/>
</dbReference>
<dbReference type="Pfam" id="PF03448">
    <property type="entry name" value="MgtE_N"/>
    <property type="match status" value="1"/>
</dbReference>
<comment type="subunit">
    <text evidence="9">Homodimer.</text>
</comment>
<dbReference type="CDD" id="cd04606">
    <property type="entry name" value="CBS_pair_Mg_transporter"/>
    <property type="match status" value="1"/>
</dbReference>
<dbReference type="SUPFAM" id="SSF54631">
    <property type="entry name" value="CBS-domain pair"/>
    <property type="match status" value="1"/>
</dbReference>
<dbReference type="InterPro" id="IPR046342">
    <property type="entry name" value="CBS_dom_sf"/>
</dbReference>
<feature type="transmembrane region" description="Helical" evidence="9">
    <location>
        <begin position="432"/>
        <end position="455"/>
    </location>
</feature>
<comment type="subcellular location">
    <subcellularLocation>
        <location evidence="9">Cell membrane</location>
        <topology evidence="9">Multi-pass membrane protein</topology>
    </subcellularLocation>
    <subcellularLocation>
        <location evidence="1">Membrane</location>
        <topology evidence="1">Multi-pass membrane protein</topology>
    </subcellularLocation>
</comment>
<dbReference type="Pfam" id="PF00571">
    <property type="entry name" value="CBS"/>
    <property type="match status" value="2"/>
</dbReference>
<feature type="domain" description="CBS" evidence="10">
    <location>
        <begin position="204"/>
        <end position="260"/>
    </location>
</feature>
<dbReference type="InterPro" id="IPR006669">
    <property type="entry name" value="MgtE_transporter"/>
</dbReference>
<protein>
    <recommendedName>
        <fullName evidence="9">Magnesium transporter MgtE</fullName>
    </recommendedName>
</protein>
<feature type="domain" description="CBS" evidence="10">
    <location>
        <begin position="140"/>
        <end position="202"/>
    </location>
</feature>
<feature type="transmembrane region" description="Helical" evidence="9">
    <location>
        <begin position="317"/>
        <end position="341"/>
    </location>
</feature>
<dbReference type="SMART" id="SM00116">
    <property type="entry name" value="CBS"/>
    <property type="match status" value="2"/>
</dbReference>
<dbReference type="GO" id="GO:0046872">
    <property type="term" value="F:metal ion binding"/>
    <property type="evidence" value="ECO:0007669"/>
    <property type="project" value="UniProtKB-KW"/>
</dbReference>
<keyword evidence="8" id="KW-0129">CBS domain</keyword>
<dbReference type="InterPro" id="IPR006668">
    <property type="entry name" value="Mg_transptr_MgtE_intracell_dom"/>
</dbReference>
<dbReference type="InterPro" id="IPR036739">
    <property type="entry name" value="SLC41_membr_dom_sf"/>
</dbReference>
<dbReference type="NCBIfam" id="TIGR00400">
    <property type="entry name" value="mgtE"/>
    <property type="match status" value="1"/>
</dbReference>
<evidence type="ECO:0000256" key="5">
    <source>
        <dbReference type="ARBA" id="ARBA00022842"/>
    </source>
</evidence>
<dbReference type="Pfam" id="PF01769">
    <property type="entry name" value="MgtE"/>
    <property type="match status" value="1"/>
</dbReference>
<keyword evidence="7 9" id="KW-0472">Membrane</keyword>
<keyword evidence="5 9" id="KW-0460">Magnesium</keyword>
<evidence type="ECO:0000256" key="3">
    <source>
        <dbReference type="ARBA" id="ARBA00022448"/>
    </source>
</evidence>
<keyword evidence="9" id="KW-1003">Cell membrane</keyword>
<dbReference type="PANTHER" id="PTHR43773:SF1">
    <property type="entry name" value="MAGNESIUM TRANSPORTER MGTE"/>
    <property type="match status" value="1"/>
</dbReference>
<feature type="transmembrane region" description="Helical" evidence="9">
    <location>
        <begin position="288"/>
        <end position="305"/>
    </location>
</feature>
<evidence type="ECO:0000256" key="9">
    <source>
        <dbReference type="RuleBase" id="RU362011"/>
    </source>
</evidence>
<keyword evidence="3 9" id="KW-0813">Transport</keyword>
<comment type="caution">
    <text evidence="11">The sequence shown here is derived from an EMBL/GenBank/DDBJ whole genome shotgun (WGS) entry which is preliminary data.</text>
</comment>
<keyword evidence="4 9" id="KW-0812">Transmembrane</keyword>
<reference evidence="11" key="2">
    <citation type="submission" date="2021-04" db="EMBL/GenBank/DDBJ databases">
        <authorList>
            <person name="Gilroy R."/>
        </authorList>
    </citation>
    <scope>NUCLEOTIDE SEQUENCE</scope>
    <source>
        <strain evidence="11">5790</strain>
    </source>
</reference>
<evidence type="ECO:0000256" key="6">
    <source>
        <dbReference type="ARBA" id="ARBA00022989"/>
    </source>
</evidence>
<dbReference type="InterPro" id="IPR006667">
    <property type="entry name" value="SLC41_membr_dom"/>
</dbReference>
<evidence type="ECO:0000256" key="7">
    <source>
        <dbReference type="ARBA" id="ARBA00023136"/>
    </source>
</evidence>
<evidence type="ECO:0000313" key="12">
    <source>
        <dbReference type="Proteomes" id="UP000824162"/>
    </source>
</evidence>
<dbReference type="InterPro" id="IPR038076">
    <property type="entry name" value="MgtE_N_sf"/>
</dbReference>
<sequence>MAERIDFEALSETIEQSLKNRDFGKIRSMFTAMEPVDIAIILGEADSRRLPILFRILPKELAAETFVEMDSEEQELLINAFSERELKDVVDELFVDDAVDIIEEMPANVVKRILRHTDPETRNTINEILRYPKDSAGSIMTTEYVSLKPGMTVSDAFDRIRKTGVDKETIYICYVTGTDRKLLGLVSVRELLLSPYNTIIDTIMEKNIISVETTEDKEAVANKFDKYDFMSLPVVDTENRLVGIVTFDDAIDVIQEEHTEDIQKMSAVQPTDESYFKTSVLKHAKNRMLWLLLLMLSATITGSILESYEAAFTAMPVLVAFVPMLMGTGGNCGAQSSTMIIRGLALDEIRPKDILRVMFKEVRIALIVGVVLAAVNTIRIFIMYRAENPVYLSVVSGISLIGTAVIAKMLGGALPVLAKVCKLDPALMSSPIITTIVDACSVIIFFNVATIVMSWGL</sequence>
<dbReference type="Gene3D" id="1.25.60.10">
    <property type="entry name" value="MgtE N-terminal domain-like"/>
    <property type="match status" value="1"/>
</dbReference>
<evidence type="ECO:0000256" key="1">
    <source>
        <dbReference type="ARBA" id="ARBA00004141"/>
    </source>
</evidence>
<organism evidence="11 12">
    <name type="scientific">Candidatus Monoglobus merdigallinarum</name>
    <dbReference type="NCBI Taxonomy" id="2838698"/>
    <lineage>
        <taxon>Bacteria</taxon>
        <taxon>Bacillati</taxon>
        <taxon>Bacillota</taxon>
        <taxon>Clostridia</taxon>
        <taxon>Monoglobales</taxon>
        <taxon>Monoglobaceae</taxon>
        <taxon>Monoglobus</taxon>
    </lineage>
</organism>
<feature type="transmembrane region" description="Helical" evidence="9">
    <location>
        <begin position="390"/>
        <end position="411"/>
    </location>
</feature>
<evidence type="ECO:0000313" key="11">
    <source>
        <dbReference type="EMBL" id="HIV85730.1"/>
    </source>
</evidence>
<evidence type="ECO:0000256" key="4">
    <source>
        <dbReference type="ARBA" id="ARBA00022692"/>
    </source>
</evidence>
<comment type="function">
    <text evidence="9">Acts as a magnesium transporter.</text>
</comment>
<evidence type="ECO:0000256" key="2">
    <source>
        <dbReference type="ARBA" id="ARBA00009749"/>
    </source>
</evidence>
<dbReference type="GO" id="GO:0005886">
    <property type="term" value="C:plasma membrane"/>
    <property type="evidence" value="ECO:0007669"/>
    <property type="project" value="UniProtKB-SubCell"/>
</dbReference>
<gene>
    <name evidence="11" type="primary">mgtE</name>
    <name evidence="11" type="ORF">H9900_02840</name>
</gene>
<proteinExistence type="inferred from homology"/>
<evidence type="ECO:0000256" key="8">
    <source>
        <dbReference type="PROSITE-ProRule" id="PRU00703"/>
    </source>
</evidence>
<reference evidence="11" key="1">
    <citation type="journal article" date="2021" name="PeerJ">
        <title>Extensive microbial diversity within the chicken gut microbiome revealed by metagenomics and culture.</title>
        <authorList>
            <person name="Gilroy R."/>
            <person name="Ravi A."/>
            <person name="Getino M."/>
            <person name="Pursley I."/>
            <person name="Horton D.L."/>
            <person name="Alikhan N.F."/>
            <person name="Baker D."/>
            <person name="Gharbi K."/>
            <person name="Hall N."/>
            <person name="Watson M."/>
            <person name="Adriaenssens E.M."/>
            <person name="Foster-Nyarko E."/>
            <person name="Jarju S."/>
            <person name="Secka A."/>
            <person name="Antonio M."/>
            <person name="Oren A."/>
            <person name="Chaudhuri R.R."/>
            <person name="La Ragione R."/>
            <person name="Hildebrand F."/>
            <person name="Pallen M.J."/>
        </authorList>
    </citation>
    <scope>NUCLEOTIDE SEQUENCE</scope>
    <source>
        <strain evidence="11">5790</strain>
    </source>
</reference>
<comment type="similarity">
    <text evidence="2 9">Belongs to the SLC41A transporter family.</text>
</comment>
<evidence type="ECO:0000259" key="10">
    <source>
        <dbReference type="PROSITE" id="PS51371"/>
    </source>
</evidence>
<dbReference type="SUPFAM" id="SSF158791">
    <property type="entry name" value="MgtE N-terminal domain-like"/>
    <property type="match status" value="1"/>
</dbReference>
<keyword evidence="6 9" id="KW-1133">Transmembrane helix</keyword>
<keyword evidence="9" id="KW-0479">Metal-binding</keyword>
<dbReference type="EMBL" id="DXIJ01000055">
    <property type="protein sequence ID" value="HIV85730.1"/>
    <property type="molecule type" value="Genomic_DNA"/>
</dbReference>
<dbReference type="Gene3D" id="1.10.357.20">
    <property type="entry name" value="SLC41 divalent cation transporters, integral membrane domain"/>
    <property type="match status" value="1"/>
</dbReference>
<accession>A0A9D1PQC8</accession>
<dbReference type="SMART" id="SM00924">
    <property type="entry name" value="MgtE_N"/>
    <property type="match status" value="1"/>
</dbReference>
<dbReference type="PANTHER" id="PTHR43773">
    <property type="entry name" value="MAGNESIUM TRANSPORTER MGTE"/>
    <property type="match status" value="1"/>
</dbReference>
<dbReference type="AlphaFoldDB" id="A0A9D1PQC8"/>
<dbReference type="SUPFAM" id="SSF161093">
    <property type="entry name" value="MgtE membrane domain-like"/>
    <property type="match status" value="1"/>
</dbReference>